<reference evidence="3" key="1">
    <citation type="submission" date="2018-04" db="EMBL/GenBank/DDBJ databases">
        <title>Whole genome sequencing of Hypsizygus marmoreus.</title>
        <authorList>
            <person name="Choi I.-G."/>
            <person name="Min B."/>
            <person name="Kim J.-G."/>
            <person name="Kim S."/>
            <person name="Oh Y.-L."/>
            <person name="Kong W.-S."/>
            <person name="Park H."/>
            <person name="Jeong J."/>
            <person name="Song E.-S."/>
        </authorList>
    </citation>
    <scope>NUCLEOTIDE SEQUENCE [LARGE SCALE GENOMIC DNA]</scope>
    <source>
        <strain evidence="3">51987-8</strain>
    </source>
</reference>
<keyword evidence="4" id="KW-1185">Reference proteome</keyword>
<dbReference type="Proteomes" id="UP000076154">
    <property type="component" value="Unassembled WGS sequence"/>
</dbReference>
<gene>
    <name evidence="3" type="ORF">Hypma_013829</name>
</gene>
<evidence type="ECO:0000313" key="4">
    <source>
        <dbReference type="Proteomes" id="UP000076154"/>
    </source>
</evidence>
<dbReference type="Pfam" id="PF20151">
    <property type="entry name" value="DUF6533"/>
    <property type="match status" value="1"/>
</dbReference>
<dbReference type="InParanoid" id="A0A369KAY2"/>
<comment type="caution">
    <text evidence="3">The sequence shown here is derived from an EMBL/GenBank/DDBJ whole genome shotgun (WGS) entry which is preliminary data.</text>
</comment>
<dbReference type="AlphaFoldDB" id="A0A369KAY2"/>
<feature type="transmembrane region" description="Helical" evidence="1">
    <location>
        <begin position="20"/>
        <end position="40"/>
    </location>
</feature>
<evidence type="ECO:0000313" key="3">
    <source>
        <dbReference type="EMBL" id="RDB30017.1"/>
    </source>
</evidence>
<protein>
    <recommendedName>
        <fullName evidence="2">DUF6533 domain-containing protein</fullName>
    </recommendedName>
</protein>
<feature type="transmembrane region" description="Helical" evidence="1">
    <location>
        <begin position="61"/>
        <end position="81"/>
    </location>
</feature>
<dbReference type="EMBL" id="LUEZ02000009">
    <property type="protein sequence ID" value="RDB30017.1"/>
    <property type="molecule type" value="Genomic_DNA"/>
</dbReference>
<sequence length="91" mass="10634">MSNVPELVKLLSRVWYHNTVVQYASASALAFYLYDYALTFQDEVEYFWKYELSPMKVLFMINRYFAAVVAVVTLAFDAVYATDFKCVVDLF</sequence>
<keyword evidence="1" id="KW-0472">Membrane</keyword>
<proteinExistence type="predicted"/>
<keyword evidence="1" id="KW-0812">Transmembrane</keyword>
<accession>A0A369KAY2</accession>
<organism evidence="3 4">
    <name type="scientific">Hypsizygus marmoreus</name>
    <name type="common">White beech mushroom</name>
    <name type="synonym">Agaricus marmoreus</name>
    <dbReference type="NCBI Taxonomy" id="39966"/>
    <lineage>
        <taxon>Eukaryota</taxon>
        <taxon>Fungi</taxon>
        <taxon>Dikarya</taxon>
        <taxon>Basidiomycota</taxon>
        <taxon>Agaricomycotina</taxon>
        <taxon>Agaricomycetes</taxon>
        <taxon>Agaricomycetidae</taxon>
        <taxon>Agaricales</taxon>
        <taxon>Tricholomatineae</taxon>
        <taxon>Lyophyllaceae</taxon>
        <taxon>Hypsizygus</taxon>
    </lineage>
</organism>
<feature type="domain" description="DUF6533" evidence="2">
    <location>
        <begin position="23"/>
        <end position="66"/>
    </location>
</feature>
<name>A0A369KAY2_HYPMA</name>
<dbReference type="InterPro" id="IPR045340">
    <property type="entry name" value="DUF6533"/>
</dbReference>
<keyword evidence="1" id="KW-1133">Transmembrane helix</keyword>
<evidence type="ECO:0000259" key="2">
    <source>
        <dbReference type="Pfam" id="PF20151"/>
    </source>
</evidence>
<evidence type="ECO:0000256" key="1">
    <source>
        <dbReference type="SAM" id="Phobius"/>
    </source>
</evidence>